<protein>
    <recommendedName>
        <fullName evidence="3">Fe-S cluster assembly iron-binding protein IscA</fullName>
    </recommendedName>
</protein>
<accession>A0ABY4XPF0</accession>
<dbReference type="RefSeq" id="WP_233798302.1">
    <property type="nucleotide sequence ID" value="NZ_CP098805.1"/>
</dbReference>
<sequence length="120" mass="13354">MMSVIDILGEQEETLGTAEDLREEIIVESLQEELSGSLVKIEFETSMGLCRGYYHSGELGHEEVNMEEASMEILKALFPACNGVFVHQANRDWVEISLAEHISGFPEYKLYNRVVSGGAA</sequence>
<name>A0ABY4XPF0_9BACT</name>
<keyword evidence="2" id="KW-1185">Reference proteome</keyword>
<reference evidence="1" key="1">
    <citation type="submission" date="2022-06" db="EMBL/GenBank/DDBJ databases">
        <title>Novel species in genus Dyadobacter.</title>
        <authorList>
            <person name="Ma C."/>
        </authorList>
    </citation>
    <scope>NUCLEOTIDE SEQUENCE</scope>
    <source>
        <strain evidence="1">CY22</strain>
    </source>
</reference>
<evidence type="ECO:0000313" key="1">
    <source>
        <dbReference type="EMBL" id="USJ32302.1"/>
    </source>
</evidence>
<organism evidence="1 2">
    <name type="scientific">Dyadobacter chenhuakuii</name>
    <dbReference type="NCBI Taxonomy" id="2909339"/>
    <lineage>
        <taxon>Bacteria</taxon>
        <taxon>Pseudomonadati</taxon>
        <taxon>Bacteroidota</taxon>
        <taxon>Cytophagia</taxon>
        <taxon>Cytophagales</taxon>
        <taxon>Spirosomataceae</taxon>
        <taxon>Dyadobacter</taxon>
    </lineage>
</organism>
<dbReference type="Proteomes" id="UP001055420">
    <property type="component" value="Chromosome"/>
</dbReference>
<proteinExistence type="predicted"/>
<evidence type="ECO:0000313" key="2">
    <source>
        <dbReference type="Proteomes" id="UP001055420"/>
    </source>
</evidence>
<dbReference type="EMBL" id="CP098805">
    <property type="protein sequence ID" value="USJ32302.1"/>
    <property type="molecule type" value="Genomic_DNA"/>
</dbReference>
<evidence type="ECO:0008006" key="3">
    <source>
        <dbReference type="Google" id="ProtNLM"/>
    </source>
</evidence>
<gene>
    <name evidence="1" type="ORF">NFI80_06065</name>
</gene>